<gene>
    <name evidence="2" type="ORF">SDRG_10602</name>
</gene>
<organism evidence="2 3">
    <name type="scientific">Saprolegnia diclina (strain VS20)</name>
    <dbReference type="NCBI Taxonomy" id="1156394"/>
    <lineage>
        <taxon>Eukaryota</taxon>
        <taxon>Sar</taxon>
        <taxon>Stramenopiles</taxon>
        <taxon>Oomycota</taxon>
        <taxon>Saprolegniomycetes</taxon>
        <taxon>Saprolegniales</taxon>
        <taxon>Saprolegniaceae</taxon>
        <taxon>Saprolegnia</taxon>
    </lineage>
</organism>
<proteinExistence type="predicted"/>
<reference evidence="2 3" key="1">
    <citation type="submission" date="2012-04" db="EMBL/GenBank/DDBJ databases">
        <title>The Genome Sequence of Saprolegnia declina VS20.</title>
        <authorList>
            <consortium name="The Broad Institute Genome Sequencing Platform"/>
            <person name="Russ C."/>
            <person name="Nusbaum C."/>
            <person name="Tyler B."/>
            <person name="van West P."/>
            <person name="Dieguez-Uribeondo J."/>
            <person name="de Bruijn I."/>
            <person name="Tripathy S."/>
            <person name="Jiang R."/>
            <person name="Young S.K."/>
            <person name="Zeng Q."/>
            <person name="Gargeya S."/>
            <person name="Fitzgerald M."/>
            <person name="Haas B."/>
            <person name="Abouelleil A."/>
            <person name="Alvarado L."/>
            <person name="Arachchi H.M."/>
            <person name="Berlin A."/>
            <person name="Chapman S.B."/>
            <person name="Goldberg J."/>
            <person name="Griggs A."/>
            <person name="Gujja S."/>
            <person name="Hansen M."/>
            <person name="Howarth C."/>
            <person name="Imamovic A."/>
            <person name="Larimer J."/>
            <person name="McCowen C."/>
            <person name="Montmayeur A."/>
            <person name="Murphy C."/>
            <person name="Neiman D."/>
            <person name="Pearson M."/>
            <person name="Priest M."/>
            <person name="Roberts A."/>
            <person name="Saif S."/>
            <person name="Shea T."/>
            <person name="Sisk P."/>
            <person name="Sykes S."/>
            <person name="Wortman J."/>
            <person name="Nusbaum C."/>
            <person name="Birren B."/>
        </authorList>
    </citation>
    <scope>NUCLEOTIDE SEQUENCE [LARGE SCALE GENOMIC DNA]</scope>
    <source>
        <strain evidence="2 3">VS20</strain>
    </source>
</reference>
<feature type="compositionally biased region" description="Polar residues" evidence="1">
    <location>
        <begin position="43"/>
        <end position="52"/>
    </location>
</feature>
<protein>
    <submittedName>
        <fullName evidence="2">Uncharacterized protein</fullName>
    </submittedName>
</protein>
<dbReference type="AlphaFoldDB" id="T0RHM0"/>
<evidence type="ECO:0000313" key="3">
    <source>
        <dbReference type="Proteomes" id="UP000030762"/>
    </source>
</evidence>
<sequence length="81" mass="8976">MLARRFVSTQRTLVKEASIASLLPKAESQSLFKDHNDERVHATTPTPARSAKSLQSVYSLQYLNGESASKPFDVPSSKLQK</sequence>
<dbReference type="Proteomes" id="UP000030762">
    <property type="component" value="Unassembled WGS sequence"/>
</dbReference>
<feature type="region of interest" description="Disordered" evidence="1">
    <location>
        <begin position="30"/>
        <end position="52"/>
    </location>
</feature>
<evidence type="ECO:0000256" key="1">
    <source>
        <dbReference type="SAM" id="MobiDB-lite"/>
    </source>
</evidence>
<name>T0RHM0_SAPDV</name>
<accession>T0RHM0</accession>
<dbReference type="InParanoid" id="T0RHM0"/>
<keyword evidence="3" id="KW-1185">Reference proteome</keyword>
<feature type="compositionally biased region" description="Basic and acidic residues" evidence="1">
    <location>
        <begin position="32"/>
        <end position="41"/>
    </location>
</feature>
<dbReference type="RefSeq" id="XP_008614820.1">
    <property type="nucleotide sequence ID" value="XM_008616598.1"/>
</dbReference>
<dbReference type="GeneID" id="19951329"/>
<dbReference type="EMBL" id="JH767167">
    <property type="protein sequence ID" value="EQC31813.1"/>
    <property type="molecule type" value="Genomic_DNA"/>
</dbReference>
<evidence type="ECO:0000313" key="2">
    <source>
        <dbReference type="EMBL" id="EQC31813.1"/>
    </source>
</evidence>
<dbReference type="VEuPathDB" id="FungiDB:SDRG_10602"/>